<reference evidence="2 3" key="1">
    <citation type="submission" date="2014-11" db="EMBL/GenBank/DDBJ databases">
        <authorList>
            <person name="Zhu J."/>
            <person name="Qi W."/>
            <person name="Song R."/>
        </authorList>
    </citation>
    <scope>NUCLEOTIDE SEQUENCE [LARGE SCALE GENOMIC DNA]</scope>
</reference>
<evidence type="ECO:0000313" key="3">
    <source>
        <dbReference type="Proteomes" id="UP000041254"/>
    </source>
</evidence>
<name>A0A0G4FQM4_VITBC</name>
<dbReference type="EMBL" id="CDMY01000482">
    <property type="protein sequence ID" value="CEM16744.1"/>
    <property type="molecule type" value="Genomic_DNA"/>
</dbReference>
<dbReference type="VEuPathDB" id="CryptoDB:Vbra_15989"/>
<sequence>MRGACQGWLSGADEGDDGEVLHRNEISLVTEMRRIVTECPPTEAPVPAAADRSGESLSPFDLGSPFSMPFGTPFDTDGPAVIIMS</sequence>
<feature type="region of interest" description="Disordered" evidence="1">
    <location>
        <begin position="40"/>
        <end position="60"/>
    </location>
</feature>
<accession>A0A0G4FQM4</accession>
<protein>
    <submittedName>
        <fullName evidence="2">Uncharacterized protein</fullName>
    </submittedName>
</protein>
<dbReference type="InParanoid" id="A0A0G4FQM4"/>
<dbReference type="Proteomes" id="UP000041254">
    <property type="component" value="Unassembled WGS sequence"/>
</dbReference>
<evidence type="ECO:0000313" key="2">
    <source>
        <dbReference type="EMBL" id="CEM16744.1"/>
    </source>
</evidence>
<organism evidence="2 3">
    <name type="scientific">Vitrella brassicaformis (strain CCMP3155)</name>
    <dbReference type="NCBI Taxonomy" id="1169540"/>
    <lineage>
        <taxon>Eukaryota</taxon>
        <taxon>Sar</taxon>
        <taxon>Alveolata</taxon>
        <taxon>Colpodellida</taxon>
        <taxon>Vitrellaceae</taxon>
        <taxon>Vitrella</taxon>
    </lineage>
</organism>
<evidence type="ECO:0000256" key="1">
    <source>
        <dbReference type="SAM" id="MobiDB-lite"/>
    </source>
</evidence>
<proteinExistence type="predicted"/>
<keyword evidence="3" id="KW-1185">Reference proteome</keyword>
<dbReference type="AlphaFoldDB" id="A0A0G4FQM4"/>
<gene>
    <name evidence="2" type="ORF">Vbra_15989</name>
</gene>